<dbReference type="RefSeq" id="WP_245751879.1">
    <property type="nucleotide sequence ID" value="NZ_FOYU01000002.1"/>
</dbReference>
<keyword evidence="2" id="KW-1185">Reference proteome</keyword>
<proteinExistence type="predicted"/>
<gene>
    <name evidence="1" type="ORF">SAMN04488070_1524</name>
</gene>
<dbReference type="InterPro" id="IPR036188">
    <property type="entry name" value="FAD/NAD-bd_sf"/>
</dbReference>
<organism evidence="1 2">
    <name type="scientific">Pseudidiomarina maritima</name>
    <dbReference type="NCBI Taxonomy" id="519453"/>
    <lineage>
        <taxon>Bacteria</taxon>
        <taxon>Pseudomonadati</taxon>
        <taxon>Pseudomonadota</taxon>
        <taxon>Gammaproteobacteria</taxon>
        <taxon>Alteromonadales</taxon>
        <taxon>Idiomarinaceae</taxon>
        <taxon>Pseudidiomarina</taxon>
    </lineage>
</organism>
<dbReference type="PANTHER" id="PTHR42877">
    <property type="entry name" value="L-ORNITHINE N(5)-MONOOXYGENASE-RELATED"/>
    <property type="match status" value="1"/>
</dbReference>
<dbReference type="Pfam" id="PF13738">
    <property type="entry name" value="Pyr_redox_3"/>
    <property type="match status" value="1"/>
</dbReference>
<sequence length="502" mass="56862">MLQQAPKSSPQQPISVAIVGTGFGGQSAAIHLLKEGQNNFVMLERRPFMGGTWCQNSYPGAQVDVQSPLYSLASEPQAWSQMFAEQAELEAYTNRVIDKYRLREKTVLNFNVARVTWLNEIQCWRIDAEAGDVVYARYVISAQGPLSNPVIPNFPGRERFQGKSFHTNHWDHSYNYRGKRVAVIGSGASAAQVIPAIADIVAQLHVFQRTPHWVLPRPDRTFSPLVRKLLGNKVIYHALRKTIYWALEWRVFAFKYAHGLMKFFAQRPALKHLRTQVPDEQLRRKLTPDYTIGCKRIIVSNTLYPALSRSNVTLHDKDDGIAEITETGIVTAQGNQVELDLIVYSTGFDATDGAVGYEIIGRDDTTLSEFWHEYPRAYLGTTLPKFPNLFLVTGPNTGIGHTSAIFVIESQMQYIMRALKFADKQGGVIEVSEQAEADYTAMIHREMRKTVWHSGGCNSWYKSKSGHVIAMYPGFSFVYRLMARRFKPQHHWLPPSSMQESS</sequence>
<dbReference type="PANTHER" id="PTHR42877:SF4">
    <property type="entry name" value="FAD_NAD(P)-BINDING DOMAIN-CONTAINING PROTEIN-RELATED"/>
    <property type="match status" value="1"/>
</dbReference>
<dbReference type="Proteomes" id="UP000199424">
    <property type="component" value="Unassembled WGS sequence"/>
</dbReference>
<dbReference type="AlphaFoldDB" id="A0A1I6H6C7"/>
<dbReference type="EMBL" id="FOYU01000002">
    <property type="protein sequence ID" value="SFR50033.1"/>
    <property type="molecule type" value="Genomic_DNA"/>
</dbReference>
<reference evidence="2" key="1">
    <citation type="submission" date="2016-10" db="EMBL/GenBank/DDBJ databases">
        <authorList>
            <person name="Varghese N."/>
            <person name="Submissions S."/>
        </authorList>
    </citation>
    <scope>NUCLEOTIDE SEQUENCE [LARGE SCALE GENOMIC DNA]</scope>
    <source>
        <strain evidence="2">CGMCC 1.7285</strain>
    </source>
</reference>
<dbReference type="Gene3D" id="3.50.50.60">
    <property type="entry name" value="FAD/NAD(P)-binding domain"/>
    <property type="match status" value="2"/>
</dbReference>
<accession>A0A1I6H6C7</accession>
<dbReference type="SUPFAM" id="SSF51905">
    <property type="entry name" value="FAD/NAD(P)-binding domain"/>
    <property type="match status" value="1"/>
</dbReference>
<name>A0A1I6H6C7_9GAMM</name>
<protein>
    <submittedName>
        <fullName evidence="1">Predicted flavoprotein CzcO associated with the cation diffusion facilitator CzcD</fullName>
    </submittedName>
</protein>
<evidence type="ECO:0000313" key="1">
    <source>
        <dbReference type="EMBL" id="SFR50033.1"/>
    </source>
</evidence>
<evidence type="ECO:0000313" key="2">
    <source>
        <dbReference type="Proteomes" id="UP000199424"/>
    </source>
</evidence>
<dbReference type="PRINTS" id="PR00469">
    <property type="entry name" value="PNDRDTASEII"/>
</dbReference>
<dbReference type="InterPro" id="IPR051209">
    <property type="entry name" value="FAD-bind_Monooxygenase_sf"/>
</dbReference>